<dbReference type="OrthoDB" id="8855561at2"/>
<evidence type="ECO:0000313" key="3">
    <source>
        <dbReference type="Proteomes" id="UP000425817"/>
    </source>
</evidence>
<feature type="signal peptide" evidence="1">
    <location>
        <begin position="1"/>
        <end position="24"/>
    </location>
</feature>
<dbReference type="GO" id="GO:0016787">
    <property type="term" value="F:hydrolase activity"/>
    <property type="evidence" value="ECO:0007669"/>
    <property type="project" value="UniProtKB-KW"/>
</dbReference>
<gene>
    <name evidence="2" type="ORF">GOQ09_22240</name>
</gene>
<dbReference type="AlphaFoldDB" id="A0A6I6HMN1"/>
<feature type="chain" id="PRO_5026245451" evidence="1">
    <location>
        <begin position="25"/>
        <end position="118"/>
    </location>
</feature>
<dbReference type="EMBL" id="CP046622">
    <property type="protein sequence ID" value="QGW84127.1"/>
    <property type="molecule type" value="Genomic_DNA"/>
</dbReference>
<organism evidence="2 3">
    <name type="scientific">Variovorax paradoxus</name>
    <dbReference type="NCBI Taxonomy" id="34073"/>
    <lineage>
        <taxon>Bacteria</taxon>
        <taxon>Pseudomonadati</taxon>
        <taxon>Pseudomonadota</taxon>
        <taxon>Betaproteobacteria</taxon>
        <taxon>Burkholderiales</taxon>
        <taxon>Comamonadaceae</taxon>
        <taxon>Variovorax</taxon>
    </lineage>
</organism>
<keyword evidence="2" id="KW-0378">Hydrolase</keyword>
<sequence length="118" mass="12218">MNTKQLIAVSAAAFAMLGAAGAHAETYEGVQALTSYANRADVQAEAVAAARGGNTYSDSAAEGVVAVESTLDRNTVRAQAVAAAHDPLQSLDRRAFYRDQVPSAYSKPAVSFTQQAGL</sequence>
<protein>
    <submittedName>
        <fullName evidence="2">Alpha/beta hydrolase</fullName>
    </submittedName>
</protein>
<keyword evidence="1" id="KW-0732">Signal</keyword>
<name>A0A6I6HMN1_VARPD</name>
<reference evidence="2 3" key="1">
    <citation type="submission" date="2019-12" db="EMBL/GenBank/DDBJ databases">
        <title>Hybrid Genome Assemblies of two High G+C Isolates from Undergraduate Microbiology Courses.</title>
        <authorList>
            <person name="Ne Ville C.J."/>
            <person name="Enright D."/>
            <person name="Hernandez I."/>
            <person name="Dodsworth J."/>
            <person name="Orwin P.M."/>
        </authorList>
    </citation>
    <scope>NUCLEOTIDE SEQUENCE [LARGE SCALE GENOMIC DNA]</scope>
    <source>
        <strain evidence="2 3">CSUSB</strain>
    </source>
</reference>
<dbReference type="RefSeq" id="WP_157615791.1">
    <property type="nucleotide sequence ID" value="NZ_CP046622.1"/>
</dbReference>
<accession>A0A6I6HMN1</accession>
<proteinExistence type="predicted"/>
<evidence type="ECO:0000256" key="1">
    <source>
        <dbReference type="SAM" id="SignalP"/>
    </source>
</evidence>
<evidence type="ECO:0000313" key="2">
    <source>
        <dbReference type="EMBL" id="QGW84127.1"/>
    </source>
</evidence>
<dbReference type="Proteomes" id="UP000425817">
    <property type="component" value="Chromosome"/>
</dbReference>